<comment type="caution">
    <text evidence="6">The sequence shown here is derived from an EMBL/GenBank/DDBJ whole genome shotgun (WGS) entry which is preliminary data.</text>
</comment>
<dbReference type="Pfam" id="PF13290">
    <property type="entry name" value="CHB_HEX_C_1"/>
    <property type="match status" value="2"/>
</dbReference>
<keyword evidence="7" id="KW-1185">Reference proteome</keyword>
<feature type="domain" description="GH29D-like beta-sandwich" evidence="5">
    <location>
        <begin position="171"/>
        <end position="245"/>
    </location>
</feature>
<evidence type="ECO:0000256" key="2">
    <source>
        <dbReference type="SAM" id="SignalP"/>
    </source>
</evidence>
<dbReference type="RefSeq" id="WP_135588713.1">
    <property type="nucleotide sequence ID" value="NZ_RQEP01000018.1"/>
</dbReference>
<evidence type="ECO:0000259" key="5">
    <source>
        <dbReference type="Pfam" id="PF13290"/>
    </source>
</evidence>
<sequence>MIFLRVAIFCLLYFLFLGCKTNTDATNSAIFSALSELFASTFHSNTLSVGRSVNLNGSSSPVALGTVVDPSSQGTAVGIALQGSSFPVMLVIYDTSGNPSAVDVNGDGAADYFFCFRQNTTTLRTGLNCSGNSVLIFPGQGYDTNSDGVPDNSILSSIAADVTSPSSVISPSPGIFGGEKTVTVICSDNVAPGDIIYTLDGATPSFSPLSGKVYNPQGTSFTIGAAGDGSYTVKYFCRDLAGNIESAHTAVYQVNHNVPNITFVSALSSTSVSVNSGTINTASLSWQTNQGGTYTVRQNASGCSDGTIIDSGSATANTTIATSINASQLSVGLNSIYICVAAGFTGWISFNLSRDDTAPSLNVSPGAGIYGTSPQNIALSCIDTSSCLIAYTVDGSSPVIDPITGTVTNGTAYSSVPVAITGGTTVIKYVGRDGAGNLSSVNSATYDINSSVPTITVNSVTPVSQSINALVTSTVSITWQTSMSGTYQVLIGGTNCTSGTQASGTNVGGTATAGTPITSTLNNSNFANNSNTVRICVANASLDPQYGNTSITVIKDGIAPTVQSSTPANNSLNVNPGTARVTIVFSEAMDTSLIPSSYASSCSSSVPVNSVYFEADIYDGSSLNCADVTANFTWLTGGTSLQIDMSWLAFPENTKVQVSIPTFALTDVAGNSISSAVQIGFTTASAQKKFQILQSGQAACWDVNGNPIMCGTGSGQGQDGSLQYGTARSYQVVTTSSDSITKDLVTGLVWKTCAMDWEVQSGVCTKQASPVGPWDYYVDNSSSPSVPSSLNACASLNSASYGGINTWRLPSLNEMATITKYGSGSSPALDTSAFKNPTSGQSSSYWVNYWTGTSNFGNPFYSWVTSLSDGSLTLVTKPNSNQVFCVSAANSTATSSSYTVNSSNGIVTDNGTGLIWELCTAGLSGSSCSTGTATTYTWPNALSRCNSLSTAGKTWRLPNVNELRSIIDYSKNNPAIATASFPGTVSSYYWTSTSYAQSPSNAWYVYFANGQLNPFTSKGTSYYVRCVTN</sequence>
<evidence type="ECO:0000313" key="6">
    <source>
        <dbReference type="EMBL" id="TGK00831.1"/>
    </source>
</evidence>
<proteinExistence type="predicted"/>
<dbReference type="PANTHER" id="PTHR35812:SF1">
    <property type="entry name" value="LIPOPROTEIN"/>
    <property type="match status" value="1"/>
</dbReference>
<organism evidence="6 7">
    <name type="scientific">Leptospira semungkisensis</name>
    <dbReference type="NCBI Taxonomy" id="2484985"/>
    <lineage>
        <taxon>Bacteria</taxon>
        <taxon>Pseudomonadati</taxon>
        <taxon>Spirochaetota</taxon>
        <taxon>Spirochaetia</taxon>
        <taxon>Leptospirales</taxon>
        <taxon>Leptospiraceae</taxon>
        <taxon>Leptospira</taxon>
    </lineage>
</organism>
<protein>
    <submittedName>
        <fullName evidence="6">DUF1566 domain-containing protein</fullName>
    </submittedName>
</protein>
<reference evidence="6" key="1">
    <citation type="journal article" date="2019" name="PLoS Negl. Trop. Dis.">
        <title>Revisiting the worldwide diversity of Leptospira species in the environment.</title>
        <authorList>
            <person name="Vincent A.T."/>
            <person name="Schiettekatte O."/>
            <person name="Bourhy P."/>
            <person name="Veyrier F.J."/>
            <person name="Picardeau M."/>
        </authorList>
    </citation>
    <scope>NUCLEOTIDE SEQUENCE [LARGE SCALE GENOMIC DNA]</scope>
    <source>
        <strain evidence="6">SSS9</strain>
    </source>
</reference>
<gene>
    <name evidence="6" type="ORF">EHO59_12950</name>
</gene>
<evidence type="ECO:0000313" key="7">
    <source>
        <dbReference type="Proteomes" id="UP000297453"/>
    </source>
</evidence>
<feature type="domain" description="Lcl C-terminal" evidence="3">
    <location>
        <begin position="905"/>
        <end position="1027"/>
    </location>
</feature>
<feature type="domain" description="SbsA Ig-like" evidence="4">
    <location>
        <begin position="556"/>
        <end position="683"/>
    </location>
</feature>
<dbReference type="EMBL" id="RQEP01000018">
    <property type="protein sequence ID" value="TGK00831.1"/>
    <property type="molecule type" value="Genomic_DNA"/>
</dbReference>
<feature type="domain" description="Lcl C-terminal" evidence="3">
    <location>
        <begin position="740"/>
        <end position="886"/>
    </location>
</feature>
<dbReference type="InterPro" id="IPR059177">
    <property type="entry name" value="GH29D-like_dom"/>
</dbReference>
<dbReference type="InterPro" id="IPR032812">
    <property type="entry name" value="SbsA_Ig"/>
</dbReference>
<keyword evidence="1 2" id="KW-0732">Signal</keyword>
<dbReference type="Proteomes" id="UP000297453">
    <property type="component" value="Unassembled WGS sequence"/>
</dbReference>
<evidence type="ECO:0000259" key="3">
    <source>
        <dbReference type="Pfam" id="PF07603"/>
    </source>
</evidence>
<accession>A0A4R9FQH5</accession>
<feature type="domain" description="GH29D-like beta-sandwich" evidence="5">
    <location>
        <begin position="365"/>
        <end position="441"/>
    </location>
</feature>
<dbReference type="AlphaFoldDB" id="A0A4R9FQH5"/>
<evidence type="ECO:0000259" key="4">
    <source>
        <dbReference type="Pfam" id="PF13205"/>
    </source>
</evidence>
<dbReference type="Pfam" id="PF13205">
    <property type="entry name" value="Big_5"/>
    <property type="match status" value="1"/>
</dbReference>
<dbReference type="InterPro" id="IPR011460">
    <property type="entry name" value="Lcl_C"/>
</dbReference>
<dbReference type="OrthoDB" id="343463at2"/>
<feature type="chain" id="PRO_5020326687" evidence="2">
    <location>
        <begin position="26"/>
        <end position="1029"/>
    </location>
</feature>
<evidence type="ECO:0000256" key="1">
    <source>
        <dbReference type="ARBA" id="ARBA00022729"/>
    </source>
</evidence>
<feature type="signal peptide" evidence="2">
    <location>
        <begin position="1"/>
        <end position="25"/>
    </location>
</feature>
<dbReference type="Pfam" id="PF07603">
    <property type="entry name" value="Lcl_C"/>
    <property type="match status" value="2"/>
</dbReference>
<dbReference type="PROSITE" id="PS51257">
    <property type="entry name" value="PROKAR_LIPOPROTEIN"/>
    <property type="match status" value="1"/>
</dbReference>
<name>A0A4R9FQH5_9LEPT</name>
<dbReference type="PANTHER" id="PTHR35812">
    <property type="entry name" value="LIPOPROTEIN"/>
    <property type="match status" value="1"/>
</dbReference>